<evidence type="ECO:0000313" key="2">
    <source>
        <dbReference type="EMBL" id="MCG7938467.1"/>
    </source>
</evidence>
<sequence length="290" mass="32168">MTFFSPTNPMNAAGLCSLLSNAGNQQFCLPSLFKIRCLFQPQGQAMSSIMAGGCFRPDVQMNIPGRPPQCPPEPSCPSEPACPEEPQCPVEQEWTVCQQENGRATIDLGDKYELELNENKSQMIIRNKANGEETNIWGDPHVDWNGDGKTDVDFWGKTTFQLEDGTKITIDTEKWKGNENMYVANELTITKGDKVIQVTGLSQNEVGDMQINQSDRGGQLMDLLVTDGFVVSENACGEGWINPETGEMATQEDFNVTKPGAEKPYEFCQDFGRALGLFLVTGLMDWSWNK</sequence>
<name>A0A9E4K3C0_9GAMM</name>
<protein>
    <submittedName>
        <fullName evidence="2">DUF1521 domain-containing protein</fullName>
    </submittedName>
</protein>
<proteinExistence type="predicted"/>
<accession>A0A9E4K3C0</accession>
<comment type="caution">
    <text evidence="2">The sequence shown here is derived from an EMBL/GenBank/DDBJ whole genome shotgun (WGS) entry which is preliminary data.</text>
</comment>
<reference evidence="2" key="1">
    <citation type="journal article" date="2021" name="Proc. Natl. Acad. Sci. U.S.A.">
        <title>Global biogeography of chemosynthetic symbionts reveals both localized and globally distributed symbiont groups. .</title>
        <authorList>
            <person name="Osvatic J.T."/>
            <person name="Wilkins L.G.E."/>
            <person name="Leibrecht L."/>
            <person name="Leray M."/>
            <person name="Zauner S."/>
            <person name="Polzin J."/>
            <person name="Camacho Y."/>
            <person name="Gros O."/>
            <person name="van Gils J.A."/>
            <person name="Eisen J.A."/>
            <person name="Petersen J.M."/>
            <person name="Yuen B."/>
        </authorList>
    </citation>
    <scope>NUCLEOTIDE SEQUENCE</scope>
    <source>
        <strain evidence="2">MAGL173</strain>
    </source>
</reference>
<evidence type="ECO:0000313" key="3">
    <source>
        <dbReference type="Proteomes" id="UP000886687"/>
    </source>
</evidence>
<dbReference type="EMBL" id="JAEPDI010000003">
    <property type="protein sequence ID" value="MCG7938467.1"/>
    <property type="molecule type" value="Genomic_DNA"/>
</dbReference>
<gene>
    <name evidence="2" type="ORF">JAZ04_06365</name>
</gene>
<dbReference type="InterPro" id="IPR011086">
    <property type="entry name" value="DUF1521"/>
</dbReference>
<dbReference type="Proteomes" id="UP000886687">
    <property type="component" value="Unassembled WGS sequence"/>
</dbReference>
<evidence type="ECO:0000259" key="1">
    <source>
        <dbReference type="Pfam" id="PF07481"/>
    </source>
</evidence>
<feature type="domain" description="DUF1521" evidence="1">
    <location>
        <begin position="100"/>
        <end position="261"/>
    </location>
</feature>
<dbReference type="Pfam" id="PF07481">
    <property type="entry name" value="DUF1521"/>
    <property type="match status" value="1"/>
</dbReference>
<dbReference type="AlphaFoldDB" id="A0A9E4K3C0"/>
<organism evidence="2 3">
    <name type="scientific">Candidatus Thiodiazotropha lotti</name>
    <dbReference type="NCBI Taxonomy" id="2792787"/>
    <lineage>
        <taxon>Bacteria</taxon>
        <taxon>Pseudomonadati</taxon>
        <taxon>Pseudomonadota</taxon>
        <taxon>Gammaproteobacteria</taxon>
        <taxon>Chromatiales</taxon>
        <taxon>Sedimenticolaceae</taxon>
        <taxon>Candidatus Thiodiazotropha</taxon>
    </lineage>
</organism>